<evidence type="ECO:0008006" key="4">
    <source>
        <dbReference type="Google" id="ProtNLM"/>
    </source>
</evidence>
<sequence>MKLSLVMLATAATTVLAAPRPWCLRPGQPCWKLKRAVDVLGEPASTPSPVDNNAVPAVGADNLGLFASGAHDRLLHLAAQASYDPADADEAAAFERRWCTQNPKCWKRNVDEHGQLAKRWCLRPGEPCWKRGVDEHGDLAKRWCLRPGEPCWKAKRAAESVLNAGQEDGDAQEQDCGDDGECSVAKRHLDGLHHVARAIVEAF</sequence>
<dbReference type="Proteomes" id="UP001397290">
    <property type="component" value="Unassembled WGS sequence"/>
</dbReference>
<accession>A0AAW0RYF9</accession>
<name>A0AAW0RYF9_9HYPO</name>
<gene>
    <name evidence="2" type="ORF">G3M48_002203</name>
</gene>
<dbReference type="EMBL" id="JAAHCF010000171">
    <property type="protein sequence ID" value="KAK8147078.1"/>
    <property type="molecule type" value="Genomic_DNA"/>
</dbReference>
<keyword evidence="1" id="KW-0732">Signal</keyword>
<organism evidence="2 3">
    <name type="scientific">Beauveria asiatica</name>
    <dbReference type="NCBI Taxonomy" id="1069075"/>
    <lineage>
        <taxon>Eukaryota</taxon>
        <taxon>Fungi</taxon>
        <taxon>Dikarya</taxon>
        <taxon>Ascomycota</taxon>
        <taxon>Pezizomycotina</taxon>
        <taxon>Sordariomycetes</taxon>
        <taxon>Hypocreomycetidae</taxon>
        <taxon>Hypocreales</taxon>
        <taxon>Cordycipitaceae</taxon>
        <taxon>Beauveria</taxon>
    </lineage>
</organism>
<protein>
    <recommendedName>
        <fullName evidence="4">Clock-controlled pheromone ccg-4</fullName>
    </recommendedName>
</protein>
<evidence type="ECO:0000313" key="3">
    <source>
        <dbReference type="Proteomes" id="UP001397290"/>
    </source>
</evidence>
<dbReference type="AlphaFoldDB" id="A0AAW0RYF9"/>
<keyword evidence="3" id="KW-1185">Reference proteome</keyword>
<comment type="caution">
    <text evidence="2">The sequence shown here is derived from an EMBL/GenBank/DDBJ whole genome shotgun (WGS) entry which is preliminary data.</text>
</comment>
<evidence type="ECO:0000313" key="2">
    <source>
        <dbReference type="EMBL" id="KAK8147078.1"/>
    </source>
</evidence>
<feature type="signal peptide" evidence="1">
    <location>
        <begin position="1"/>
        <end position="17"/>
    </location>
</feature>
<reference evidence="2 3" key="1">
    <citation type="submission" date="2020-02" db="EMBL/GenBank/DDBJ databases">
        <title>Comparative genomics of the hypocrealean fungal genus Beauvera.</title>
        <authorList>
            <person name="Showalter D.N."/>
            <person name="Bushley K.E."/>
            <person name="Rehner S.A."/>
        </authorList>
    </citation>
    <scope>NUCLEOTIDE SEQUENCE [LARGE SCALE GENOMIC DNA]</scope>
    <source>
        <strain evidence="2 3">ARSEF4384</strain>
    </source>
</reference>
<feature type="chain" id="PRO_5043362477" description="Clock-controlled pheromone ccg-4" evidence="1">
    <location>
        <begin position="18"/>
        <end position="203"/>
    </location>
</feature>
<proteinExistence type="predicted"/>
<evidence type="ECO:0000256" key="1">
    <source>
        <dbReference type="SAM" id="SignalP"/>
    </source>
</evidence>